<evidence type="ECO:0000256" key="6">
    <source>
        <dbReference type="ARBA" id="ARBA00022807"/>
    </source>
</evidence>
<protein>
    <recommendedName>
        <fullName evidence="2">Pyrrolidone-carboxylate peptidase</fullName>
    </recommendedName>
    <alternativeName>
        <fullName evidence="7">5-oxoprolyl-peptidase</fullName>
    </alternativeName>
    <alternativeName>
        <fullName evidence="8">Pyroglutamyl-peptidase I</fullName>
    </alternativeName>
</protein>
<keyword evidence="5" id="KW-0378">Hydrolase</keyword>
<dbReference type="Proteomes" id="UP000215405">
    <property type="component" value="Unassembled WGS sequence"/>
</dbReference>
<organism evidence="9 10">
    <name type="scientific">Notoacmeibacter marinus</name>
    <dbReference type="NCBI Taxonomy" id="1876515"/>
    <lineage>
        <taxon>Bacteria</taxon>
        <taxon>Pseudomonadati</taxon>
        <taxon>Pseudomonadota</taxon>
        <taxon>Alphaproteobacteria</taxon>
        <taxon>Hyphomicrobiales</taxon>
        <taxon>Notoacmeibacteraceae</taxon>
        <taxon>Notoacmeibacter</taxon>
    </lineage>
</organism>
<gene>
    <name evidence="9" type="ORF">B7H23_00585</name>
</gene>
<dbReference type="InterPro" id="IPR000816">
    <property type="entry name" value="Peptidase_C15"/>
</dbReference>
<dbReference type="SUPFAM" id="SSF53182">
    <property type="entry name" value="Pyrrolidone carboxyl peptidase (pyroglutamate aminopeptidase)"/>
    <property type="match status" value="1"/>
</dbReference>
<name>A0A231V020_9HYPH</name>
<evidence type="ECO:0000256" key="5">
    <source>
        <dbReference type="ARBA" id="ARBA00022801"/>
    </source>
</evidence>
<evidence type="ECO:0000256" key="3">
    <source>
        <dbReference type="ARBA" id="ARBA00022490"/>
    </source>
</evidence>
<keyword evidence="6" id="KW-0788">Thiol protease</keyword>
<sequence length="219" mass="23360">MRDRDRPARILVTGFPAFPGAPDNPTEWLMGALAGWRPAGADLATAVLPVDFIAAPSVLEAIGADYQPDIAIHFGLALAAKGFRLERLAKNRCYSSTPDNRGEVRSDDPIVAGASDCVATLPLDMIAERLALADLPVEWSDDAGGYLCNHVMFHALSDRVAKDYSPAMAGFVHVPLLERMRGEGQGDCVTLTESQLLPGAQIVIGSALTAYRSESPEKG</sequence>
<dbReference type="PANTHER" id="PTHR23402:SF1">
    <property type="entry name" value="PYROGLUTAMYL-PEPTIDASE I"/>
    <property type="match status" value="1"/>
</dbReference>
<proteinExistence type="inferred from homology"/>
<reference evidence="10" key="1">
    <citation type="journal article" date="2017" name="Int. J. Syst. Evol. Microbiol.">
        <title>Notoacmeibacter marinus gen. nov., sp. nov., isolated from the gut of a limpet and proposal of Notoacmeibacteraceae fam. nov. in the order Rhizobiales of the class Alphaproteobacteria.</title>
        <authorList>
            <person name="Huang Z."/>
            <person name="Guo F."/>
            <person name="Lai Q."/>
        </authorList>
    </citation>
    <scope>NUCLEOTIDE SEQUENCE [LARGE SCALE GENOMIC DNA]</scope>
    <source>
        <strain evidence="10">XMTR2A4</strain>
    </source>
</reference>
<dbReference type="Gene3D" id="3.40.630.20">
    <property type="entry name" value="Peptidase C15, pyroglutamyl peptidase I-like"/>
    <property type="match status" value="1"/>
</dbReference>
<evidence type="ECO:0000256" key="8">
    <source>
        <dbReference type="ARBA" id="ARBA00031559"/>
    </source>
</evidence>
<comment type="similarity">
    <text evidence="1">Belongs to the peptidase C15 family.</text>
</comment>
<evidence type="ECO:0000256" key="4">
    <source>
        <dbReference type="ARBA" id="ARBA00022670"/>
    </source>
</evidence>
<dbReference type="EMBL" id="NBYO01000001">
    <property type="protein sequence ID" value="OXT01512.1"/>
    <property type="molecule type" value="Genomic_DNA"/>
</dbReference>
<dbReference type="PANTHER" id="PTHR23402">
    <property type="entry name" value="PROTEASE FAMILY C15 PYROGLUTAMYL-PEPTIDASE I-RELATED"/>
    <property type="match status" value="1"/>
</dbReference>
<evidence type="ECO:0000256" key="2">
    <source>
        <dbReference type="ARBA" id="ARBA00019191"/>
    </source>
</evidence>
<dbReference type="InterPro" id="IPR016125">
    <property type="entry name" value="Peptidase_C15-like"/>
</dbReference>
<dbReference type="Pfam" id="PF01470">
    <property type="entry name" value="Peptidase_C15"/>
    <property type="match status" value="1"/>
</dbReference>
<evidence type="ECO:0000256" key="7">
    <source>
        <dbReference type="ARBA" id="ARBA00030836"/>
    </source>
</evidence>
<keyword evidence="10" id="KW-1185">Reference proteome</keyword>
<keyword evidence="3" id="KW-0963">Cytoplasm</keyword>
<accession>A0A231V020</accession>
<evidence type="ECO:0000313" key="9">
    <source>
        <dbReference type="EMBL" id="OXT01512.1"/>
    </source>
</evidence>
<evidence type="ECO:0000256" key="1">
    <source>
        <dbReference type="ARBA" id="ARBA00006641"/>
    </source>
</evidence>
<comment type="caution">
    <text evidence="9">The sequence shown here is derived from an EMBL/GenBank/DDBJ whole genome shotgun (WGS) entry which is preliminary data.</text>
</comment>
<dbReference type="GO" id="GO:0006508">
    <property type="term" value="P:proteolysis"/>
    <property type="evidence" value="ECO:0007669"/>
    <property type="project" value="UniProtKB-KW"/>
</dbReference>
<dbReference type="CDD" id="cd00501">
    <property type="entry name" value="Peptidase_C15"/>
    <property type="match status" value="1"/>
</dbReference>
<dbReference type="PIRSF" id="PIRSF015592">
    <property type="entry name" value="Prld-crbxl_pptds"/>
    <property type="match status" value="1"/>
</dbReference>
<dbReference type="PRINTS" id="PR00706">
    <property type="entry name" value="PYROGLUPTASE"/>
</dbReference>
<dbReference type="AlphaFoldDB" id="A0A231V020"/>
<dbReference type="GO" id="GO:0005829">
    <property type="term" value="C:cytosol"/>
    <property type="evidence" value="ECO:0007669"/>
    <property type="project" value="InterPro"/>
</dbReference>
<dbReference type="InterPro" id="IPR036440">
    <property type="entry name" value="Peptidase_C15-like_sf"/>
</dbReference>
<keyword evidence="4" id="KW-0645">Protease</keyword>
<dbReference type="RefSeq" id="WP_094075482.1">
    <property type="nucleotide sequence ID" value="NZ_NBYO01000001.1"/>
</dbReference>
<evidence type="ECO:0000313" key="10">
    <source>
        <dbReference type="Proteomes" id="UP000215405"/>
    </source>
</evidence>
<dbReference type="GO" id="GO:0016920">
    <property type="term" value="F:pyroglutamyl-peptidase activity"/>
    <property type="evidence" value="ECO:0007669"/>
    <property type="project" value="InterPro"/>
</dbReference>